<name>A0A6H5H106_9HEMI</name>
<dbReference type="SUPFAM" id="SSF53098">
    <property type="entry name" value="Ribonuclease H-like"/>
    <property type="match status" value="1"/>
</dbReference>
<reference evidence="3 5" key="1">
    <citation type="submission" date="2020-02" db="EMBL/GenBank/DDBJ databases">
        <authorList>
            <person name="Ferguson B K."/>
        </authorList>
    </citation>
    <scope>NUCLEOTIDE SEQUENCE [LARGE SCALE GENOMIC DNA]</scope>
</reference>
<dbReference type="OrthoDB" id="6626735at2759"/>
<feature type="compositionally biased region" description="Polar residues" evidence="1">
    <location>
        <begin position="278"/>
        <end position="297"/>
    </location>
</feature>
<evidence type="ECO:0000313" key="5">
    <source>
        <dbReference type="Proteomes" id="UP000479000"/>
    </source>
</evidence>
<accession>A0A6H5H106</accession>
<dbReference type="Pfam" id="PF00665">
    <property type="entry name" value="rve"/>
    <property type="match status" value="1"/>
</dbReference>
<feature type="compositionally biased region" description="Basic and acidic residues" evidence="1">
    <location>
        <begin position="261"/>
        <end position="271"/>
    </location>
</feature>
<dbReference type="GO" id="GO:0015074">
    <property type="term" value="P:DNA integration"/>
    <property type="evidence" value="ECO:0007669"/>
    <property type="project" value="InterPro"/>
</dbReference>
<dbReference type="FunFam" id="3.30.420.10:FF:000063">
    <property type="entry name" value="Retrovirus-related Pol polyprotein from transposon 297-like Protein"/>
    <property type="match status" value="1"/>
</dbReference>
<feature type="compositionally biased region" description="Polar residues" evidence="1">
    <location>
        <begin position="362"/>
        <end position="373"/>
    </location>
</feature>
<evidence type="ECO:0000313" key="3">
    <source>
        <dbReference type="EMBL" id="CAB0009180.1"/>
    </source>
</evidence>
<organism evidence="3 5">
    <name type="scientific">Nesidiocoris tenuis</name>
    <dbReference type="NCBI Taxonomy" id="355587"/>
    <lineage>
        <taxon>Eukaryota</taxon>
        <taxon>Metazoa</taxon>
        <taxon>Ecdysozoa</taxon>
        <taxon>Arthropoda</taxon>
        <taxon>Hexapoda</taxon>
        <taxon>Insecta</taxon>
        <taxon>Pterygota</taxon>
        <taxon>Neoptera</taxon>
        <taxon>Paraneoptera</taxon>
        <taxon>Hemiptera</taxon>
        <taxon>Heteroptera</taxon>
        <taxon>Panheteroptera</taxon>
        <taxon>Cimicomorpha</taxon>
        <taxon>Miridae</taxon>
        <taxon>Dicyphina</taxon>
        <taxon>Nesidiocoris</taxon>
    </lineage>
</organism>
<proteinExistence type="predicted"/>
<evidence type="ECO:0000259" key="2">
    <source>
        <dbReference type="PROSITE" id="PS50994"/>
    </source>
</evidence>
<gene>
    <name evidence="3" type="ORF">NTEN_LOCUS14352</name>
    <name evidence="4" type="ORF">NTEN_LOCUS14354</name>
</gene>
<dbReference type="InterPro" id="IPR012337">
    <property type="entry name" value="RNaseH-like_sf"/>
</dbReference>
<dbReference type="Gene3D" id="3.30.420.10">
    <property type="entry name" value="Ribonuclease H-like superfamily/Ribonuclease H"/>
    <property type="match status" value="1"/>
</dbReference>
<protein>
    <recommendedName>
        <fullName evidence="2">Integrase catalytic domain-containing protein</fullName>
    </recommendedName>
</protein>
<dbReference type="GO" id="GO:0003676">
    <property type="term" value="F:nucleic acid binding"/>
    <property type="evidence" value="ECO:0007669"/>
    <property type="project" value="InterPro"/>
</dbReference>
<feature type="region of interest" description="Disordered" evidence="1">
    <location>
        <begin position="260"/>
        <end position="373"/>
    </location>
</feature>
<feature type="compositionally biased region" description="Basic and acidic residues" evidence="1">
    <location>
        <begin position="348"/>
        <end position="358"/>
    </location>
</feature>
<dbReference type="PANTHER" id="PTHR37984:SF5">
    <property type="entry name" value="PROTEIN NYNRIN-LIKE"/>
    <property type="match status" value="1"/>
</dbReference>
<dbReference type="PANTHER" id="PTHR37984">
    <property type="entry name" value="PROTEIN CBG26694"/>
    <property type="match status" value="1"/>
</dbReference>
<dbReference type="AlphaFoldDB" id="A0A6H5H106"/>
<evidence type="ECO:0000256" key="1">
    <source>
        <dbReference type="SAM" id="MobiDB-lite"/>
    </source>
</evidence>
<dbReference type="EMBL" id="CADCXU010021573">
    <property type="protein sequence ID" value="CAB0009183.1"/>
    <property type="molecule type" value="Genomic_DNA"/>
</dbReference>
<dbReference type="InterPro" id="IPR036397">
    <property type="entry name" value="RNaseH_sf"/>
</dbReference>
<feature type="compositionally biased region" description="Basic and acidic residues" evidence="1">
    <location>
        <begin position="302"/>
        <end position="314"/>
    </location>
</feature>
<feature type="domain" description="Integrase catalytic" evidence="2">
    <location>
        <begin position="22"/>
        <end position="177"/>
    </location>
</feature>
<dbReference type="InterPro" id="IPR001584">
    <property type="entry name" value="Integrase_cat-core"/>
</dbReference>
<dbReference type="Proteomes" id="UP000479000">
    <property type="component" value="Unassembled WGS sequence"/>
</dbReference>
<keyword evidence="5" id="KW-1185">Reference proteome</keyword>
<evidence type="ECO:0000313" key="4">
    <source>
        <dbReference type="EMBL" id="CAB0009183.1"/>
    </source>
</evidence>
<dbReference type="InterPro" id="IPR050951">
    <property type="entry name" value="Retrovirus_Pol_polyprotein"/>
</dbReference>
<sequence length="373" mass="42254">MVKSCRACCDVKSDPTKAPLHIWEAPERAWQRLHLDYAGPFMGHHFLIVVDAKTKWPEVFALSQAPTSASTIKYLREIFPRMGLPEILVSDNATIFHSAEFRRFCHKRGIRQRFIPPGHPATNGQVERYCQTIKRKLKCMATNQKSLTENLQDLLFRYRATPLADGVSPAEKMFGRKIRIQLDLLKPSTTTGSGRSGTVTVKSYEVGERIQSRNYTGSSLWKYGKIAKRLGNLLYLVELDDGYIIKRHFNQIRPCQVERTWGTKESPETKPVDPTPSSPTSQARQSLTPQHRTSPALSTPAAEHRQSLKPESVVRRQSRHSIQSDLPVPDTTGDRLVTLPVDSQGSSEVRRSARDRKPVTRFSFSAFDQKTSQ</sequence>
<dbReference type="PROSITE" id="PS50994">
    <property type="entry name" value="INTEGRASE"/>
    <property type="match status" value="1"/>
</dbReference>
<dbReference type="EMBL" id="CADCXU010021572">
    <property type="protein sequence ID" value="CAB0009180.1"/>
    <property type="molecule type" value="Genomic_DNA"/>
</dbReference>